<feature type="compositionally biased region" description="Acidic residues" evidence="3">
    <location>
        <begin position="1468"/>
        <end position="1477"/>
    </location>
</feature>
<comment type="caution">
    <text evidence="4">The sequence shown here is derived from an EMBL/GenBank/DDBJ whole genome shotgun (WGS) entry which is preliminary data.</text>
</comment>
<sequence>MPLCRYHIPSAHALADPDLRRTADTDDSEALLEAVAMAGLVGFLRQLGDLAQFAAELFHDLHEEVLATTARGHSLMSRVQQLEAEVPALEKVFLSKTHHSSFFTNGGIEWHPNLRSEQNLVTRGDLPRFIMDSYEECRGPPRLFLLDKFDVAGAGACLKRYTDPSFFVIESASYGKATVDVQREKRIRKPKQRKETRLRNGETPEVVPSSHAKLHQLLLQERIENACRDPARLVKLKKNQFNGSDVEAKTGKSYMENILEIPSPDHKMVCETSIIPQPVKLVSDDASESGIKILEISSITPRKRSLGNESTCSSPNEQEVELNPYSEYRETDGYIVEMNEQISGSVTEERSSNNLKVVDEAELVFYGNNKRECNLDSYHSDDVTSEVDDYMDALATMESELETDSECRSKKNYIQNVTDSNGKGEPQLQAHFSDSQSFGESSTSEEISSFEQDRNGGHNEVKDQLSDSLSTGTSWASDDNSPFRRDRNEEHSQLQARFSDSQSIRISTSEIEDGPSNQLPPTFKLQRTYCHEFAVHDDAQVPGEMISDPRPVSSDSCLMDSRHLLLSSDIGASSPASVTAGSQSDETPSNPAELHLRIEDDEEKKCLVEPIVARPDALCPIRDDAWSVYGNPLNNLDVCDPYVHPNALLQVSLARESDCGDHSEIEVLHEESLNEYSSKILVSGDVGLEGEDRICPSMEVDLNPGTKLLQDGHDLKSEDDIAAALFKSEDLFPVAETTPNCSFTEEQCFDFTHGNQPDLAKVEVLHLERHVNFEEEPRILSSDEISGSTCCLDPDEDTKHIKHPSSDILSSPMSNLAKLEESVSILADPCEKEMLVNEVNSRESLTELTAQKVMDQSEIILTDVQLNINRSVPCDPSDSEMDNSIQRPSLEEQIQYSSINDLKMVPICLELDSQMSSSQGVNSTKHVMDPLKSLIHDLLPKATKTNLEEMPPMPPLPPVQWRTGKVQHASLVTQREDIEVNLAPLQPILPNKPDDKSQFGLSTSEKETLPYENPFLPAMAVESNVNQHSSGFSVSISEHPVAIPFHFPVMVNEANDQYNFLVPEQSQIQNPFLRLRDRSPLRYVLASEGEMVLNPSPCLPSLPAEGVAPGADPIIQQEKTTESTSQLTEGTNLEVKMDRPGELHLVLLEECPVSGDDPISPKEKPKQSPSQLTEETSLEVKTLEKSSINQEGEQVDPSIAPLSPPSLETEQTNHSLLPSEGEMAFPLDKSALTYKHDIETSNEKPKNKRPLPQDPVIDPVAALDKSRLRKVTERVMPPRAPKGDERDSLLEMIRTKSFNLRPAVVNRPPSIQGPKTNLRVAALLEKASAIRQAFAGSDEDDDAWNNRNQGRGLVGIRPDTSKNDTKEEEKPSLWSRSMESSSGRESSGRLPLSGVVADCMKRWFKDTLKEAKAGDVNMQVLVGQMYYHGYGVTRNAQKGRIWLTKASRVRSSVWKVGGKRPGYNASDSESDELEEDS</sequence>
<evidence type="ECO:0000256" key="2">
    <source>
        <dbReference type="RuleBase" id="RU367034"/>
    </source>
</evidence>
<feature type="region of interest" description="Disordered" evidence="3">
    <location>
        <begin position="1152"/>
        <end position="1213"/>
    </location>
</feature>
<reference evidence="4 5" key="1">
    <citation type="submission" date="2024-01" db="EMBL/GenBank/DDBJ databases">
        <title>The genomes of 5 underutilized Papilionoideae crops provide insights into root nodulation and disease resistanc.</title>
        <authorList>
            <person name="Jiang F."/>
        </authorList>
    </citation>
    <scope>NUCLEOTIDE SEQUENCE [LARGE SCALE GENOMIC DNA]</scope>
    <source>
        <strain evidence="4">DUOXIRENSHENG_FW03</strain>
        <tissue evidence="4">Leaves</tissue>
    </source>
</reference>
<feature type="compositionally biased region" description="Low complexity" evidence="3">
    <location>
        <begin position="437"/>
        <end position="450"/>
    </location>
</feature>
<evidence type="ECO:0000313" key="4">
    <source>
        <dbReference type="EMBL" id="KAK7395029.1"/>
    </source>
</evidence>
<evidence type="ECO:0000256" key="3">
    <source>
        <dbReference type="SAM" id="MobiDB-lite"/>
    </source>
</evidence>
<protein>
    <recommendedName>
        <fullName evidence="2">Protein SCAR</fullName>
    </recommendedName>
    <alternativeName>
        <fullName evidence="2">Protein WAVE</fullName>
    </alternativeName>
</protein>
<feature type="compositionally biased region" description="Basic and acidic residues" evidence="3">
    <location>
        <begin position="451"/>
        <end position="465"/>
    </location>
</feature>
<comment type="similarity">
    <text evidence="1 2">Belongs to the SCAR/WAVE family.</text>
</comment>
<comment type="subcellular location">
    <subcellularLocation>
        <location evidence="2">Cytoplasm</location>
        <location evidence="2">Cytoskeleton</location>
    </subcellularLocation>
</comment>
<feature type="compositionally biased region" description="Basic and acidic residues" evidence="3">
    <location>
        <begin position="1359"/>
        <end position="1371"/>
    </location>
</feature>
<gene>
    <name evidence="4" type="ORF">VNO78_15571</name>
</gene>
<dbReference type="GO" id="GO:0003779">
    <property type="term" value="F:actin binding"/>
    <property type="evidence" value="ECO:0007669"/>
    <property type="project" value="UniProtKB-UniRule"/>
</dbReference>
<dbReference type="GO" id="GO:2000601">
    <property type="term" value="P:positive regulation of Arp2/3 complex-mediated actin nucleation"/>
    <property type="evidence" value="ECO:0007669"/>
    <property type="project" value="TreeGrafter"/>
</dbReference>
<evidence type="ECO:0000256" key="1">
    <source>
        <dbReference type="ARBA" id="ARBA00006993"/>
    </source>
</evidence>
<organism evidence="4 5">
    <name type="scientific">Psophocarpus tetragonolobus</name>
    <name type="common">Winged bean</name>
    <name type="synonym">Dolichos tetragonolobus</name>
    <dbReference type="NCBI Taxonomy" id="3891"/>
    <lineage>
        <taxon>Eukaryota</taxon>
        <taxon>Viridiplantae</taxon>
        <taxon>Streptophyta</taxon>
        <taxon>Embryophyta</taxon>
        <taxon>Tracheophyta</taxon>
        <taxon>Spermatophyta</taxon>
        <taxon>Magnoliopsida</taxon>
        <taxon>eudicotyledons</taxon>
        <taxon>Gunneridae</taxon>
        <taxon>Pentapetalae</taxon>
        <taxon>rosids</taxon>
        <taxon>fabids</taxon>
        <taxon>Fabales</taxon>
        <taxon>Fabaceae</taxon>
        <taxon>Papilionoideae</taxon>
        <taxon>50 kb inversion clade</taxon>
        <taxon>NPAAA clade</taxon>
        <taxon>indigoferoid/millettioid clade</taxon>
        <taxon>Phaseoleae</taxon>
        <taxon>Psophocarpus</taxon>
    </lineage>
</organism>
<dbReference type="Gene3D" id="1.25.40.10">
    <property type="entry name" value="Tetratricopeptide repeat domain"/>
    <property type="match status" value="1"/>
</dbReference>
<keyword evidence="5" id="KW-1185">Reference proteome</keyword>
<keyword evidence="2" id="KW-0009">Actin-binding</keyword>
<feature type="compositionally biased region" description="Basic and acidic residues" evidence="3">
    <location>
        <begin position="481"/>
        <end position="492"/>
    </location>
</feature>
<dbReference type="InterPro" id="IPR028288">
    <property type="entry name" value="SCAR/WAVE_fam"/>
</dbReference>
<feature type="region of interest" description="Disordered" evidence="3">
    <location>
        <begin position="1458"/>
        <end position="1477"/>
    </location>
</feature>
<keyword evidence="2" id="KW-0963">Cytoplasm</keyword>
<name>A0AAN9SGB3_PSOTE</name>
<feature type="compositionally biased region" description="Polar residues" evidence="3">
    <location>
        <begin position="493"/>
        <end position="519"/>
    </location>
</feature>
<feature type="compositionally biased region" description="Polar residues" evidence="3">
    <location>
        <begin position="466"/>
        <end position="480"/>
    </location>
</feature>
<feature type="compositionally biased region" description="Low complexity" evidence="3">
    <location>
        <begin position="1372"/>
        <end position="1391"/>
    </location>
</feature>
<dbReference type="GO" id="GO:0005856">
    <property type="term" value="C:cytoskeleton"/>
    <property type="evidence" value="ECO:0007669"/>
    <property type="project" value="UniProtKB-SubCell"/>
</dbReference>
<dbReference type="GO" id="GO:0030036">
    <property type="term" value="P:actin cytoskeleton organization"/>
    <property type="evidence" value="ECO:0007669"/>
    <property type="project" value="UniProtKB-UniRule"/>
</dbReference>
<dbReference type="PANTHER" id="PTHR12902">
    <property type="entry name" value="WASP-1"/>
    <property type="match status" value="1"/>
</dbReference>
<comment type="function">
    <text evidence="2">Involved in regulation of actin and microtubule organization. Part of a WAVE complex that activates the Arp2/3 complex.</text>
</comment>
<dbReference type="Gene3D" id="1.20.5.340">
    <property type="match status" value="1"/>
</dbReference>
<dbReference type="SMART" id="SM00671">
    <property type="entry name" value="SEL1"/>
    <property type="match status" value="1"/>
</dbReference>
<keyword evidence="2" id="KW-0206">Cytoskeleton</keyword>
<dbReference type="EMBL" id="JAYMYS010000004">
    <property type="protein sequence ID" value="KAK7395029.1"/>
    <property type="molecule type" value="Genomic_DNA"/>
</dbReference>
<dbReference type="InterPro" id="IPR011990">
    <property type="entry name" value="TPR-like_helical_dom_sf"/>
</dbReference>
<dbReference type="GO" id="GO:0034237">
    <property type="term" value="F:protein kinase A regulatory subunit binding"/>
    <property type="evidence" value="ECO:0007669"/>
    <property type="project" value="TreeGrafter"/>
</dbReference>
<evidence type="ECO:0000313" key="5">
    <source>
        <dbReference type="Proteomes" id="UP001386955"/>
    </source>
</evidence>
<accession>A0AAN9SGB3</accession>
<dbReference type="Gene3D" id="6.10.280.150">
    <property type="match status" value="1"/>
</dbReference>
<proteinExistence type="inferred from homology"/>
<dbReference type="Proteomes" id="UP001386955">
    <property type="component" value="Unassembled WGS sequence"/>
</dbReference>
<feature type="region of interest" description="Disordered" evidence="3">
    <location>
        <begin position="416"/>
        <end position="519"/>
    </location>
</feature>
<dbReference type="InterPro" id="IPR006597">
    <property type="entry name" value="Sel1-like"/>
</dbReference>
<dbReference type="GO" id="GO:0071933">
    <property type="term" value="F:Arp2/3 complex binding"/>
    <property type="evidence" value="ECO:0007669"/>
    <property type="project" value="TreeGrafter"/>
</dbReference>
<feature type="region of interest" description="Disordered" evidence="3">
    <location>
        <begin position="1335"/>
        <end position="1391"/>
    </location>
</feature>
<dbReference type="PANTHER" id="PTHR12902:SF35">
    <property type="entry name" value="PROTEIN SCAR"/>
    <property type="match status" value="1"/>
</dbReference>